<dbReference type="PROSITE" id="PS50157">
    <property type="entry name" value="ZINC_FINGER_C2H2_2"/>
    <property type="match status" value="1"/>
</dbReference>
<organism evidence="4 5">
    <name type="scientific">Halovivax ruber (strain DSM 18193 / JCM 13892 / XH-70)</name>
    <dbReference type="NCBI Taxonomy" id="797302"/>
    <lineage>
        <taxon>Archaea</taxon>
        <taxon>Methanobacteriati</taxon>
        <taxon>Methanobacteriota</taxon>
        <taxon>Stenosarchaea group</taxon>
        <taxon>Halobacteria</taxon>
        <taxon>Halobacteriales</taxon>
        <taxon>Natrialbaceae</taxon>
        <taxon>Halovivax</taxon>
    </lineage>
</organism>
<keyword evidence="4" id="KW-0255">Endonuclease</keyword>
<dbReference type="GO" id="GO:0016787">
    <property type="term" value="F:hydrolase activity"/>
    <property type="evidence" value="ECO:0007669"/>
    <property type="project" value="UniProtKB-KW"/>
</dbReference>
<dbReference type="CDD" id="cd00085">
    <property type="entry name" value="HNHc"/>
    <property type="match status" value="1"/>
</dbReference>
<evidence type="ECO:0000313" key="5">
    <source>
        <dbReference type="Proteomes" id="UP000010846"/>
    </source>
</evidence>
<protein>
    <submittedName>
        <fullName evidence="4">Restriction endonuclease</fullName>
    </submittedName>
</protein>
<dbReference type="InterPro" id="IPR002711">
    <property type="entry name" value="HNH"/>
</dbReference>
<dbReference type="EMBL" id="CP003050">
    <property type="protein sequence ID" value="AGB15077.1"/>
    <property type="molecule type" value="Genomic_DNA"/>
</dbReference>
<keyword evidence="5" id="KW-1185">Reference proteome</keyword>
<dbReference type="InterPro" id="IPR003615">
    <property type="entry name" value="HNH_nuc"/>
</dbReference>
<dbReference type="KEGG" id="hru:Halru_0436"/>
<feature type="domain" description="C2H2-type" evidence="3">
    <location>
        <begin position="2"/>
        <end position="30"/>
    </location>
</feature>
<keyword evidence="2" id="KW-0378">Hydrolase</keyword>
<dbReference type="AlphaFoldDB" id="L0IAU0"/>
<accession>L0IAU0</accession>
<reference evidence="4" key="1">
    <citation type="submission" date="2011-09" db="EMBL/GenBank/DDBJ databases">
        <title>Complete sequence of Halovivax ruber XH-70.</title>
        <authorList>
            <consortium name="US DOE Joint Genome Institute"/>
            <person name="Lucas S."/>
            <person name="Han J."/>
            <person name="Lapidus A."/>
            <person name="Cheng J.-F."/>
            <person name="Goodwin L."/>
            <person name="Pitluck S."/>
            <person name="Peters L."/>
            <person name="Mikhailova N."/>
            <person name="Davenport K."/>
            <person name="Detter J.C."/>
            <person name="Han C."/>
            <person name="Tapia R."/>
            <person name="Land M."/>
            <person name="Hauser L."/>
            <person name="Kyrpides N."/>
            <person name="Ivanova N."/>
            <person name="Pagani I."/>
            <person name="Sproer C."/>
            <person name="Anderson I."/>
            <person name="Woyke T."/>
        </authorList>
    </citation>
    <scope>NUCLEOTIDE SEQUENCE</scope>
    <source>
        <strain evidence="4">XH-70</strain>
    </source>
</reference>
<dbReference type="GO" id="GO:0004519">
    <property type="term" value="F:endonuclease activity"/>
    <property type="evidence" value="ECO:0007669"/>
    <property type="project" value="UniProtKB-KW"/>
</dbReference>
<gene>
    <name evidence="4" type="ordered locus">Halru_0436</name>
</gene>
<dbReference type="STRING" id="797302.Halru_0436"/>
<keyword evidence="1" id="KW-0540">Nuclease</keyword>
<dbReference type="HOGENOM" id="CLU_1122599_0_0_2"/>
<dbReference type="PROSITE" id="PS00028">
    <property type="entry name" value="ZINC_FINGER_C2H2_1"/>
    <property type="match status" value="1"/>
</dbReference>
<dbReference type="PANTHER" id="PTHR41286:SF1">
    <property type="entry name" value="HNH NUCLEASE YAJD-RELATED"/>
    <property type="match status" value="1"/>
</dbReference>
<sequence>MYPCPTCERSFATKRGRAVHHTSTHDERLPNRTCNYCGTEFHSPYEKAYCSDECLSKASPYAGQNNPNFRGGKEETECVLCGKSFSYYPSEKVGLYCAECVDTAEWREMPPITGENNPRWSGGKREFECAVCAEPVERYPSNATGDAILCSEDCRRAWLSESFTGDGHPNWKGGGNEPYGEGWAATRRAALERDGYACVRCGTDADALGRNPDVHHIVPVRHYIEAAAFEKTDAHTLENVVTLCPPCHRKADFGHIAAETQRELIDVTRPTTVPAEPGPTTG</sequence>
<dbReference type="GO" id="GO:0003676">
    <property type="term" value="F:nucleic acid binding"/>
    <property type="evidence" value="ECO:0007669"/>
    <property type="project" value="InterPro"/>
</dbReference>
<evidence type="ECO:0000256" key="2">
    <source>
        <dbReference type="ARBA" id="ARBA00022801"/>
    </source>
</evidence>
<evidence type="ECO:0000259" key="3">
    <source>
        <dbReference type="PROSITE" id="PS50157"/>
    </source>
</evidence>
<dbReference type="SMART" id="SM00507">
    <property type="entry name" value="HNHc"/>
    <property type="match status" value="1"/>
</dbReference>
<evidence type="ECO:0000313" key="4">
    <source>
        <dbReference type="EMBL" id="AGB15077.1"/>
    </source>
</evidence>
<evidence type="ECO:0000256" key="1">
    <source>
        <dbReference type="ARBA" id="ARBA00022722"/>
    </source>
</evidence>
<dbReference type="Gene3D" id="1.10.30.50">
    <property type="match status" value="1"/>
</dbReference>
<dbReference type="Proteomes" id="UP000010846">
    <property type="component" value="Chromosome"/>
</dbReference>
<name>L0IAU0_HALRX</name>
<dbReference type="GO" id="GO:0008270">
    <property type="term" value="F:zinc ion binding"/>
    <property type="evidence" value="ECO:0007669"/>
    <property type="project" value="InterPro"/>
</dbReference>
<dbReference type="InterPro" id="IPR013087">
    <property type="entry name" value="Znf_C2H2_type"/>
</dbReference>
<dbReference type="GO" id="GO:0005829">
    <property type="term" value="C:cytosol"/>
    <property type="evidence" value="ECO:0007669"/>
    <property type="project" value="TreeGrafter"/>
</dbReference>
<dbReference type="Pfam" id="PF01844">
    <property type="entry name" value="HNH"/>
    <property type="match status" value="1"/>
</dbReference>
<dbReference type="eggNOG" id="arCOG03898">
    <property type="taxonomic scope" value="Archaea"/>
</dbReference>
<dbReference type="PANTHER" id="PTHR41286">
    <property type="entry name" value="HNH NUCLEASE YAJD-RELATED"/>
    <property type="match status" value="1"/>
</dbReference>
<proteinExistence type="predicted"/>